<evidence type="ECO:0000313" key="8">
    <source>
        <dbReference type="Proteomes" id="UP000321514"/>
    </source>
</evidence>
<organism evidence="5 8">
    <name type="scientific">Myxococcus fulvus</name>
    <dbReference type="NCBI Taxonomy" id="33"/>
    <lineage>
        <taxon>Bacteria</taxon>
        <taxon>Pseudomonadati</taxon>
        <taxon>Myxococcota</taxon>
        <taxon>Myxococcia</taxon>
        <taxon>Myxococcales</taxon>
        <taxon>Cystobacterineae</taxon>
        <taxon>Myxococcaceae</taxon>
        <taxon>Myxococcus</taxon>
    </lineage>
</organism>
<dbReference type="PRINTS" id="PR00413">
    <property type="entry name" value="HADHALOGNASE"/>
</dbReference>
<dbReference type="NCBIfam" id="TIGR01549">
    <property type="entry name" value="HAD-SF-IA-v1"/>
    <property type="match status" value="1"/>
</dbReference>
<dbReference type="Gene3D" id="1.20.120.710">
    <property type="entry name" value="Haloacid dehalogenase hydrolase-like domain"/>
    <property type="match status" value="1"/>
</dbReference>
<dbReference type="STRING" id="1334629.MFUL124B02_18135"/>
<reference evidence="5 8" key="2">
    <citation type="submission" date="2019-07" db="EMBL/GenBank/DDBJ databases">
        <title>Whole genome shotgun sequence of Myxococcus fulvus NBRC 100333.</title>
        <authorList>
            <person name="Hosoyama A."/>
            <person name="Uohara A."/>
            <person name="Ohji S."/>
            <person name="Ichikawa N."/>
        </authorList>
    </citation>
    <scope>NUCLEOTIDE SEQUENCE [LARGE SCALE GENOMIC DNA]</scope>
    <source>
        <strain evidence="5 8">NBRC 100333</strain>
    </source>
</reference>
<dbReference type="SUPFAM" id="SSF56784">
    <property type="entry name" value="HAD-like"/>
    <property type="match status" value="1"/>
</dbReference>
<keyword evidence="4" id="KW-0460">Magnesium</keyword>
<dbReference type="NCBIfam" id="TIGR01509">
    <property type="entry name" value="HAD-SF-IA-v3"/>
    <property type="match status" value="1"/>
</dbReference>
<evidence type="ECO:0000256" key="1">
    <source>
        <dbReference type="ARBA" id="ARBA00001946"/>
    </source>
</evidence>
<evidence type="ECO:0000313" key="5">
    <source>
        <dbReference type="EMBL" id="GEN09540.1"/>
    </source>
</evidence>
<protein>
    <submittedName>
        <fullName evidence="6">Hydrolase of the HAD superfamily</fullName>
    </submittedName>
</protein>
<dbReference type="SFLD" id="SFLDG01129">
    <property type="entry name" value="C1.5:_HAD__Beta-PGM__Phosphata"/>
    <property type="match status" value="1"/>
</dbReference>
<dbReference type="EMBL" id="BJXR01000034">
    <property type="protein sequence ID" value="GEN09540.1"/>
    <property type="molecule type" value="Genomic_DNA"/>
</dbReference>
<gene>
    <name evidence="5" type="ORF">MFU01_45770</name>
    <name evidence="6" type="ORF">SAMN05443572_109194</name>
</gene>
<evidence type="ECO:0000256" key="2">
    <source>
        <dbReference type="ARBA" id="ARBA00022723"/>
    </source>
</evidence>
<reference evidence="6 7" key="1">
    <citation type="submission" date="2016-10" db="EMBL/GenBank/DDBJ databases">
        <authorList>
            <person name="Varghese N."/>
            <person name="Submissions S."/>
        </authorList>
    </citation>
    <scope>NUCLEOTIDE SEQUENCE [LARGE SCALE GENOMIC DNA]</scope>
    <source>
        <strain evidence="6 7">DSM 16525</strain>
    </source>
</reference>
<dbReference type="GO" id="GO:0016791">
    <property type="term" value="F:phosphatase activity"/>
    <property type="evidence" value="ECO:0007669"/>
    <property type="project" value="TreeGrafter"/>
</dbReference>
<comment type="cofactor">
    <cofactor evidence="1">
        <name>Mg(2+)</name>
        <dbReference type="ChEBI" id="CHEBI:18420"/>
    </cofactor>
</comment>
<dbReference type="SFLD" id="SFLDS00003">
    <property type="entry name" value="Haloacid_Dehalogenase"/>
    <property type="match status" value="1"/>
</dbReference>
<dbReference type="PANTHER" id="PTHR46470:SF2">
    <property type="entry name" value="GLYCERALDEHYDE 3-PHOSPHATE PHOSPHATASE"/>
    <property type="match status" value="1"/>
</dbReference>
<dbReference type="Pfam" id="PF00702">
    <property type="entry name" value="Hydrolase"/>
    <property type="match status" value="1"/>
</dbReference>
<comment type="caution">
    <text evidence="5">The sequence shown here is derived from an EMBL/GenBank/DDBJ whole genome shotgun (WGS) entry which is preliminary data.</text>
</comment>
<dbReference type="InterPro" id="IPR036412">
    <property type="entry name" value="HAD-like_sf"/>
</dbReference>
<evidence type="ECO:0000313" key="7">
    <source>
        <dbReference type="Proteomes" id="UP000183760"/>
    </source>
</evidence>
<dbReference type="InterPro" id="IPR023214">
    <property type="entry name" value="HAD_sf"/>
</dbReference>
<evidence type="ECO:0000313" key="6">
    <source>
        <dbReference type="EMBL" id="SEU32866.1"/>
    </source>
</evidence>
<name>A0A511T5T5_MYXFU</name>
<dbReference type="AlphaFoldDB" id="A0A511T5T5"/>
<dbReference type="EMBL" id="FOIB01000009">
    <property type="protein sequence ID" value="SEU32866.1"/>
    <property type="molecule type" value="Genomic_DNA"/>
</dbReference>
<evidence type="ECO:0000256" key="3">
    <source>
        <dbReference type="ARBA" id="ARBA00022801"/>
    </source>
</evidence>
<dbReference type="PANTHER" id="PTHR46470">
    <property type="entry name" value="N-ACYLNEURAMINATE-9-PHOSPHATASE"/>
    <property type="match status" value="1"/>
</dbReference>
<proteinExistence type="predicted"/>
<dbReference type="GO" id="GO:0044281">
    <property type="term" value="P:small molecule metabolic process"/>
    <property type="evidence" value="ECO:0007669"/>
    <property type="project" value="UniProtKB-ARBA"/>
</dbReference>
<accession>A0A511T5T5</accession>
<keyword evidence="2" id="KW-0479">Metal-binding</keyword>
<dbReference type="Proteomes" id="UP000183760">
    <property type="component" value="Unassembled WGS sequence"/>
</dbReference>
<sequence>MRKKGGQYADKRWMDKPRAFGKYGPVRPKALFFDVDDTLIDRGGAFTRYFELFMARFPDVFPAHRRAEDLATLRVLDERGGRDRQAFFQDLLERFPVGLSEKALRAEFHVGLARQVTSDPALVAWVAARAGRQPVVVVSNGAADTQRMKLLHAGLYHCVPQGFFSSEVGVEKPDPAIFQAALKHVNRAPSEVLHVGDDPVRDIVGAGRLGITTCWVSHGREWPASLPPPDFTVERVSTAVQDLERVLSTWT</sequence>
<dbReference type="GO" id="GO:0046872">
    <property type="term" value="F:metal ion binding"/>
    <property type="evidence" value="ECO:0007669"/>
    <property type="project" value="UniProtKB-KW"/>
</dbReference>
<dbReference type="Proteomes" id="UP000321514">
    <property type="component" value="Unassembled WGS sequence"/>
</dbReference>
<evidence type="ECO:0000256" key="4">
    <source>
        <dbReference type="ARBA" id="ARBA00022842"/>
    </source>
</evidence>
<dbReference type="InterPro" id="IPR051400">
    <property type="entry name" value="HAD-like_hydrolase"/>
</dbReference>
<keyword evidence="3 6" id="KW-0378">Hydrolase</keyword>
<dbReference type="InterPro" id="IPR006439">
    <property type="entry name" value="HAD-SF_hydro_IA"/>
</dbReference>
<dbReference type="Gene3D" id="3.40.50.1000">
    <property type="entry name" value="HAD superfamily/HAD-like"/>
    <property type="match status" value="1"/>
</dbReference>
<dbReference type="RefSeq" id="WP_245772510.1">
    <property type="nucleotide sequence ID" value="NZ_BJXR01000034.1"/>
</dbReference>
<keyword evidence="7" id="KW-1185">Reference proteome</keyword>